<reference evidence="1" key="1">
    <citation type="submission" date="2020-04" db="EMBL/GenBank/DDBJ databases">
        <title>Deep metagenomics examines the oral microbiome during advanced dental caries in children, revealing novel taxa and co-occurrences with host molecules.</title>
        <authorList>
            <person name="Baker J.L."/>
            <person name="Morton J.T."/>
            <person name="Dinis M."/>
            <person name="Alvarez R."/>
            <person name="Tran N.C."/>
            <person name="Knight R."/>
            <person name="Edlund A."/>
        </authorList>
    </citation>
    <scope>NUCLEOTIDE SEQUENCE</scope>
    <source>
        <strain evidence="1">JCVI_32_bin.14</strain>
    </source>
</reference>
<accession>A0A930B7E3</accession>
<dbReference type="EMBL" id="JABZMK010000006">
    <property type="protein sequence ID" value="MBF1128934.1"/>
    <property type="molecule type" value="Genomic_DNA"/>
</dbReference>
<comment type="caution">
    <text evidence="1">The sequence shown here is derived from an EMBL/GenBank/DDBJ whole genome shotgun (WGS) entry which is preliminary data.</text>
</comment>
<dbReference type="Proteomes" id="UP000757890">
    <property type="component" value="Unassembled WGS sequence"/>
</dbReference>
<dbReference type="AlphaFoldDB" id="A0A930B7E3"/>
<sequence>MRMKWLPAGIGLFLVGMSVVSFADERVYEQAEFPHEICGTWTDIHGERTLEITPRAVDGDLLDGMYDVAGGGVQGAVKAVLLHEGQPVTEKIGWNVMSPNYQILVYGSQPYYRLTGRHFESVDGIYLGMEMEEVRQLYGEPDHKDGTFPYLNWSYEKEGVSVYFYGGIVDGIWINKGSRKTFDRSGLNADSPRDSYTAYYKAGGPMNEFFMAGEDESEYISLYEDRVCLGSGPY</sequence>
<protein>
    <submittedName>
        <fullName evidence="1">Uncharacterized protein</fullName>
    </submittedName>
</protein>
<name>A0A930B7E3_9FIRM</name>
<evidence type="ECO:0000313" key="2">
    <source>
        <dbReference type="Proteomes" id="UP000757890"/>
    </source>
</evidence>
<organism evidence="1 2">
    <name type="scientific">Dialister invisus</name>
    <dbReference type="NCBI Taxonomy" id="218538"/>
    <lineage>
        <taxon>Bacteria</taxon>
        <taxon>Bacillati</taxon>
        <taxon>Bacillota</taxon>
        <taxon>Negativicutes</taxon>
        <taxon>Veillonellales</taxon>
        <taxon>Veillonellaceae</taxon>
        <taxon>Dialister</taxon>
    </lineage>
</organism>
<gene>
    <name evidence="1" type="ORF">HXL70_02685</name>
</gene>
<evidence type="ECO:0000313" key="1">
    <source>
        <dbReference type="EMBL" id="MBF1128934.1"/>
    </source>
</evidence>
<proteinExistence type="predicted"/>